<sequence length="153" mass="18088">MSKYYLGIEKVKRSDFYTDFVANENSFKEDDLYEIDMVYFISRFFVPDLPRNYIPKFYFDLVESAVAIRSESAMSPRILNWRSSDNLIFNEYLKTVMFKRYSNEKNDSRFVHDLLYIPNGSKTCEQSPNEPIKVKDELSRDVAFEMDGNVTST</sequence>
<dbReference type="EMBL" id="AYRZ02000003">
    <property type="protein sequence ID" value="PHT88419.1"/>
    <property type="molecule type" value="Genomic_DNA"/>
</dbReference>
<dbReference type="Gramene" id="PHT88419">
    <property type="protein sequence ID" value="PHT88419"/>
    <property type="gene ID" value="T459_10525"/>
</dbReference>
<organism evidence="1 2">
    <name type="scientific">Capsicum annuum</name>
    <name type="common">Capsicum pepper</name>
    <dbReference type="NCBI Taxonomy" id="4072"/>
    <lineage>
        <taxon>Eukaryota</taxon>
        <taxon>Viridiplantae</taxon>
        <taxon>Streptophyta</taxon>
        <taxon>Embryophyta</taxon>
        <taxon>Tracheophyta</taxon>
        <taxon>Spermatophyta</taxon>
        <taxon>Magnoliopsida</taxon>
        <taxon>eudicotyledons</taxon>
        <taxon>Gunneridae</taxon>
        <taxon>Pentapetalae</taxon>
        <taxon>asterids</taxon>
        <taxon>lamiids</taxon>
        <taxon>Solanales</taxon>
        <taxon>Solanaceae</taxon>
        <taxon>Solanoideae</taxon>
        <taxon>Capsiceae</taxon>
        <taxon>Capsicum</taxon>
    </lineage>
</organism>
<dbReference type="AlphaFoldDB" id="A0A2G3A2E3"/>
<dbReference type="Proteomes" id="UP000222542">
    <property type="component" value="Unassembled WGS sequence"/>
</dbReference>
<accession>A0A2G3A2E3</accession>
<protein>
    <submittedName>
        <fullName evidence="1">Uncharacterized protein</fullName>
    </submittedName>
</protein>
<keyword evidence="2" id="KW-1185">Reference proteome</keyword>
<gene>
    <name evidence="1" type="ORF">T459_10525</name>
</gene>
<proteinExistence type="predicted"/>
<evidence type="ECO:0000313" key="1">
    <source>
        <dbReference type="EMBL" id="PHT88419.1"/>
    </source>
</evidence>
<evidence type="ECO:0000313" key="2">
    <source>
        <dbReference type="Proteomes" id="UP000222542"/>
    </source>
</evidence>
<comment type="caution">
    <text evidence="1">The sequence shown here is derived from an EMBL/GenBank/DDBJ whole genome shotgun (WGS) entry which is preliminary data.</text>
</comment>
<reference evidence="1 2" key="1">
    <citation type="journal article" date="2014" name="Nat. Genet.">
        <title>Genome sequence of the hot pepper provides insights into the evolution of pungency in Capsicum species.</title>
        <authorList>
            <person name="Kim S."/>
            <person name="Park M."/>
            <person name="Yeom S.I."/>
            <person name="Kim Y.M."/>
            <person name="Lee J.M."/>
            <person name="Lee H.A."/>
            <person name="Seo E."/>
            <person name="Choi J."/>
            <person name="Cheong K."/>
            <person name="Kim K.T."/>
            <person name="Jung K."/>
            <person name="Lee G.W."/>
            <person name="Oh S.K."/>
            <person name="Bae C."/>
            <person name="Kim S.B."/>
            <person name="Lee H.Y."/>
            <person name="Kim S.Y."/>
            <person name="Kim M.S."/>
            <person name="Kang B.C."/>
            <person name="Jo Y.D."/>
            <person name="Yang H.B."/>
            <person name="Jeong H.J."/>
            <person name="Kang W.H."/>
            <person name="Kwon J.K."/>
            <person name="Shin C."/>
            <person name="Lim J.Y."/>
            <person name="Park J.H."/>
            <person name="Huh J.H."/>
            <person name="Kim J.S."/>
            <person name="Kim B.D."/>
            <person name="Cohen O."/>
            <person name="Paran I."/>
            <person name="Suh M.C."/>
            <person name="Lee S.B."/>
            <person name="Kim Y.K."/>
            <person name="Shin Y."/>
            <person name="Noh S.J."/>
            <person name="Park J."/>
            <person name="Seo Y.S."/>
            <person name="Kwon S.Y."/>
            <person name="Kim H.A."/>
            <person name="Park J.M."/>
            <person name="Kim H.J."/>
            <person name="Choi S.B."/>
            <person name="Bosland P.W."/>
            <person name="Reeves G."/>
            <person name="Jo S.H."/>
            <person name="Lee B.W."/>
            <person name="Cho H.T."/>
            <person name="Choi H.S."/>
            <person name="Lee M.S."/>
            <person name="Yu Y."/>
            <person name="Do Choi Y."/>
            <person name="Park B.S."/>
            <person name="van Deynze A."/>
            <person name="Ashrafi H."/>
            <person name="Hill T."/>
            <person name="Kim W.T."/>
            <person name="Pai H.S."/>
            <person name="Ahn H.K."/>
            <person name="Yeam I."/>
            <person name="Giovannoni J.J."/>
            <person name="Rose J.K."/>
            <person name="Sorensen I."/>
            <person name="Lee S.J."/>
            <person name="Kim R.W."/>
            <person name="Choi I.Y."/>
            <person name="Choi B.S."/>
            <person name="Lim J.S."/>
            <person name="Lee Y.H."/>
            <person name="Choi D."/>
        </authorList>
    </citation>
    <scope>NUCLEOTIDE SEQUENCE [LARGE SCALE GENOMIC DNA]</scope>
    <source>
        <strain evidence="2">cv. CM334</strain>
    </source>
</reference>
<name>A0A2G3A2E3_CAPAN</name>
<reference evidence="1 2" key="2">
    <citation type="journal article" date="2017" name="Genome Biol.">
        <title>New reference genome sequences of hot pepper reveal the massive evolution of plant disease-resistance genes by retroduplication.</title>
        <authorList>
            <person name="Kim S."/>
            <person name="Park J."/>
            <person name="Yeom S.I."/>
            <person name="Kim Y.M."/>
            <person name="Seo E."/>
            <person name="Kim K.T."/>
            <person name="Kim M.S."/>
            <person name="Lee J.M."/>
            <person name="Cheong K."/>
            <person name="Shin H.S."/>
            <person name="Kim S.B."/>
            <person name="Han K."/>
            <person name="Lee J."/>
            <person name="Park M."/>
            <person name="Lee H.A."/>
            <person name="Lee H.Y."/>
            <person name="Lee Y."/>
            <person name="Oh S."/>
            <person name="Lee J.H."/>
            <person name="Choi E."/>
            <person name="Choi E."/>
            <person name="Lee S.E."/>
            <person name="Jeon J."/>
            <person name="Kim H."/>
            <person name="Choi G."/>
            <person name="Song H."/>
            <person name="Lee J."/>
            <person name="Lee S.C."/>
            <person name="Kwon J.K."/>
            <person name="Lee H.Y."/>
            <person name="Koo N."/>
            <person name="Hong Y."/>
            <person name="Kim R.W."/>
            <person name="Kang W.H."/>
            <person name="Huh J.H."/>
            <person name="Kang B.C."/>
            <person name="Yang T.J."/>
            <person name="Lee Y.H."/>
            <person name="Bennetzen J.L."/>
            <person name="Choi D."/>
        </authorList>
    </citation>
    <scope>NUCLEOTIDE SEQUENCE [LARGE SCALE GENOMIC DNA]</scope>
    <source>
        <strain evidence="2">cv. CM334</strain>
    </source>
</reference>